<reference evidence="1 2" key="1">
    <citation type="journal article" date="2005" name="Appl. Environ. Microbiol.">
        <title>Intestinal bacterial communities that produce active estrogen-like compounds enterodiol and enterolactone in humans.</title>
        <authorList>
            <person name="Clavel T."/>
            <person name="Henderson G."/>
            <person name="Alpert C.A."/>
            <person name="Philippe C."/>
            <person name="Rigottier-Gois L."/>
            <person name="Dore J."/>
            <person name="Blaut M."/>
        </authorList>
    </citation>
    <scope>NUCLEOTIDE SEQUENCE [LARGE SCALE GENOMIC DNA]</scope>
    <source>
        <strain evidence="1 2">SECO-MT75m2</strain>
    </source>
</reference>
<dbReference type="RefSeq" id="WP_139912980.1">
    <property type="nucleotide sequence ID" value="NZ_VEVP01000036.1"/>
</dbReference>
<comment type="caution">
    <text evidence="1">The sequence shown here is derived from an EMBL/GenBank/DDBJ whole genome shotgun (WGS) entry which is preliminary data.</text>
</comment>
<dbReference type="EMBL" id="VEVP01000036">
    <property type="protein sequence ID" value="TNU89039.1"/>
    <property type="molecule type" value="Genomic_DNA"/>
</dbReference>
<accession>A0A5C5BQQ1</accession>
<dbReference type="Proteomes" id="UP000312594">
    <property type="component" value="Unassembled WGS sequence"/>
</dbReference>
<evidence type="ECO:0000313" key="2">
    <source>
        <dbReference type="Proteomes" id="UP000312594"/>
    </source>
</evidence>
<evidence type="ECO:0000313" key="1">
    <source>
        <dbReference type="EMBL" id="TNU89039.1"/>
    </source>
</evidence>
<evidence type="ECO:0008006" key="3">
    <source>
        <dbReference type="Google" id="ProtNLM"/>
    </source>
</evidence>
<sequence length="67" mass="7590">MSKAEETLFPDGIPAFLSFSDFARLLGVSRPQAAKIASERPEMVTRLPSMKDRRIRSELYFELAGEK</sequence>
<name>A0A5C5BQQ1_EGGLN</name>
<proteinExistence type="predicted"/>
<protein>
    <recommendedName>
        <fullName evidence="3">DNA-binding protein</fullName>
    </recommendedName>
</protein>
<dbReference type="AlphaFoldDB" id="A0A5C5BQQ1"/>
<gene>
    <name evidence="1" type="ORF">FIC87_12630</name>
</gene>
<organism evidence="1 2">
    <name type="scientific">Eggerthella lenta</name>
    <name type="common">Eubacterium lentum</name>
    <dbReference type="NCBI Taxonomy" id="84112"/>
    <lineage>
        <taxon>Bacteria</taxon>
        <taxon>Bacillati</taxon>
        <taxon>Actinomycetota</taxon>
        <taxon>Coriobacteriia</taxon>
        <taxon>Eggerthellales</taxon>
        <taxon>Eggerthellaceae</taxon>
        <taxon>Eggerthella</taxon>
    </lineage>
</organism>